<feature type="domain" description="PhoU" evidence="7">
    <location>
        <begin position="358"/>
        <end position="442"/>
    </location>
</feature>
<dbReference type="RefSeq" id="WP_249310855.1">
    <property type="nucleotide sequence ID" value="NZ_JACRSU010000001.1"/>
</dbReference>
<evidence type="ECO:0000256" key="4">
    <source>
        <dbReference type="ARBA" id="ARBA00022989"/>
    </source>
</evidence>
<keyword evidence="9" id="KW-1185">Reference proteome</keyword>
<feature type="transmembrane region" description="Helical" evidence="6">
    <location>
        <begin position="253"/>
        <end position="274"/>
    </location>
</feature>
<name>A0A926DIN9_9FIRM</name>
<feature type="transmembrane region" description="Helical" evidence="6">
    <location>
        <begin position="86"/>
        <end position="107"/>
    </location>
</feature>
<evidence type="ECO:0000259" key="7">
    <source>
        <dbReference type="Pfam" id="PF01895"/>
    </source>
</evidence>
<dbReference type="GO" id="GO:0005436">
    <property type="term" value="F:sodium:phosphate symporter activity"/>
    <property type="evidence" value="ECO:0007669"/>
    <property type="project" value="InterPro"/>
</dbReference>
<feature type="transmembrane region" description="Helical" evidence="6">
    <location>
        <begin position="286"/>
        <end position="308"/>
    </location>
</feature>
<feature type="transmembrane region" description="Helical" evidence="6">
    <location>
        <begin position="119"/>
        <end position="136"/>
    </location>
</feature>
<evidence type="ECO:0000256" key="6">
    <source>
        <dbReference type="SAM" id="Phobius"/>
    </source>
</evidence>
<keyword evidence="5 6" id="KW-0472">Membrane</keyword>
<comment type="subcellular location">
    <subcellularLocation>
        <location evidence="1">Cell membrane</location>
        <topology evidence="1">Multi-pass membrane protein</topology>
    </subcellularLocation>
</comment>
<dbReference type="NCBIfam" id="TIGR00704">
    <property type="entry name" value="NaPi_cotrn_rel"/>
    <property type="match status" value="1"/>
</dbReference>
<keyword evidence="3 6" id="KW-0812">Transmembrane</keyword>
<dbReference type="SUPFAM" id="SSF109755">
    <property type="entry name" value="PhoU-like"/>
    <property type="match status" value="1"/>
</dbReference>
<evidence type="ECO:0000256" key="2">
    <source>
        <dbReference type="ARBA" id="ARBA00022475"/>
    </source>
</evidence>
<dbReference type="GO" id="GO:0005886">
    <property type="term" value="C:plasma membrane"/>
    <property type="evidence" value="ECO:0007669"/>
    <property type="project" value="UniProtKB-SubCell"/>
</dbReference>
<protein>
    <submittedName>
        <fullName evidence="8">Na/Pi cotransporter family protein</fullName>
    </submittedName>
</protein>
<sequence>MSIFSVFTLLGGLAIFLFGMNVMGEGLEKRSGDRLKSILEHLTSSPIKGLLLGVGVTAIIQSSSATTVMVVGFVNSGIMKLSQSIGVIMGANIGTTVTSWLLSLSGIQGDNFFLQLVKPSSFAPILAFIGIIFAMFSKSDNTKATGSIFLGFAVLMTGMDMMSAAVKPLAENPDFANILLLFSNPILGILTGALLTAIIQSSSASVGILQALSVTGSITYANAVPIILGQNIGTTVTALLSSIGTNKNARRTAVVHLCFNLIGALVFLILFYTLKATIGFPFINDSINAAGIAAVHTIFNLTSTLILFPFTKWLEKLAYFIIKEDGPNGKEEKISLLDERLLATPSVAIARAKDVTDHMAVLSRDSLFLAMSLIKDFSSEKAAIIRENEEIVDKYEDKLGTYLVKLSRESLSLDDSHEISNLLHSIGDFERMSDHAVNLAEVAEEIFTKKITFSADGMKEIQVISRAVTEILTLTTDAFMKEDLELAKQVEPLEQLIDRLKNKMKNRHIQRVRKNECSIETGFVFSDLLTNYERVADHCSNVAVCLIEVANDSFETHEYLSNVKGSGGNDFAQRYEAYKQKYVI</sequence>
<accession>A0A926DIN9</accession>
<evidence type="ECO:0000313" key="8">
    <source>
        <dbReference type="EMBL" id="MBC8539635.1"/>
    </source>
</evidence>
<dbReference type="GO" id="GO:0044341">
    <property type="term" value="P:sodium-dependent phosphate transport"/>
    <property type="evidence" value="ECO:0007669"/>
    <property type="project" value="InterPro"/>
</dbReference>
<evidence type="ECO:0000256" key="1">
    <source>
        <dbReference type="ARBA" id="ARBA00004651"/>
    </source>
</evidence>
<dbReference type="InterPro" id="IPR026022">
    <property type="entry name" value="PhoU_dom"/>
</dbReference>
<dbReference type="EMBL" id="JACRSU010000001">
    <property type="protein sequence ID" value="MBC8539635.1"/>
    <property type="molecule type" value="Genomic_DNA"/>
</dbReference>
<gene>
    <name evidence="8" type="ORF">H8698_01440</name>
</gene>
<evidence type="ECO:0000313" key="9">
    <source>
        <dbReference type="Proteomes" id="UP000611762"/>
    </source>
</evidence>
<dbReference type="InterPro" id="IPR003841">
    <property type="entry name" value="Na/Pi_transpt"/>
</dbReference>
<proteinExistence type="predicted"/>
<dbReference type="PANTHER" id="PTHR10010:SF46">
    <property type="entry name" value="SODIUM-DEPENDENT PHOSPHATE TRANSPORT PROTEIN 2B"/>
    <property type="match status" value="1"/>
</dbReference>
<dbReference type="Pfam" id="PF02690">
    <property type="entry name" value="Na_Pi_cotrans"/>
    <property type="match status" value="1"/>
</dbReference>
<keyword evidence="2" id="KW-1003">Cell membrane</keyword>
<keyword evidence="4 6" id="KW-1133">Transmembrane helix</keyword>
<evidence type="ECO:0000256" key="3">
    <source>
        <dbReference type="ARBA" id="ARBA00022692"/>
    </source>
</evidence>
<feature type="transmembrane region" description="Helical" evidence="6">
    <location>
        <begin position="50"/>
        <end position="74"/>
    </location>
</feature>
<dbReference type="Proteomes" id="UP000611762">
    <property type="component" value="Unassembled WGS sequence"/>
</dbReference>
<dbReference type="Gene3D" id="1.20.58.220">
    <property type="entry name" value="Phosphate transport system protein phou homolog 2, domain 2"/>
    <property type="match status" value="1"/>
</dbReference>
<reference evidence="8" key="1">
    <citation type="submission" date="2020-08" db="EMBL/GenBank/DDBJ databases">
        <title>Genome public.</title>
        <authorList>
            <person name="Liu C."/>
            <person name="Sun Q."/>
        </authorList>
    </citation>
    <scope>NUCLEOTIDE SEQUENCE</scope>
    <source>
        <strain evidence="8">H8</strain>
    </source>
</reference>
<dbReference type="PANTHER" id="PTHR10010">
    <property type="entry name" value="SOLUTE CARRIER FAMILY 34 SODIUM PHOSPHATE , MEMBER 2-RELATED"/>
    <property type="match status" value="1"/>
</dbReference>
<dbReference type="InterPro" id="IPR038078">
    <property type="entry name" value="PhoU-like_sf"/>
</dbReference>
<dbReference type="AlphaFoldDB" id="A0A926DIN9"/>
<feature type="domain" description="PhoU" evidence="7">
    <location>
        <begin position="464"/>
        <end position="543"/>
    </location>
</feature>
<feature type="transmembrane region" description="Helical" evidence="6">
    <location>
        <begin position="148"/>
        <end position="166"/>
    </location>
</feature>
<dbReference type="InterPro" id="IPR004633">
    <property type="entry name" value="NaPi_cotrn-rel/YqeW-like"/>
</dbReference>
<organism evidence="8 9">
    <name type="scientific">Congzhengia minquanensis</name>
    <dbReference type="NCBI Taxonomy" id="2763657"/>
    <lineage>
        <taxon>Bacteria</taxon>
        <taxon>Bacillati</taxon>
        <taxon>Bacillota</taxon>
        <taxon>Clostridia</taxon>
        <taxon>Eubacteriales</taxon>
        <taxon>Oscillospiraceae</taxon>
        <taxon>Congzhengia</taxon>
    </lineage>
</organism>
<feature type="transmembrane region" description="Helical" evidence="6">
    <location>
        <begin position="178"/>
        <end position="199"/>
    </location>
</feature>
<dbReference type="NCBIfam" id="NF037997">
    <property type="entry name" value="Na_Pi_symport"/>
    <property type="match status" value="1"/>
</dbReference>
<dbReference type="Pfam" id="PF01895">
    <property type="entry name" value="PhoU"/>
    <property type="match status" value="2"/>
</dbReference>
<comment type="caution">
    <text evidence="8">The sequence shown here is derived from an EMBL/GenBank/DDBJ whole genome shotgun (WGS) entry which is preliminary data.</text>
</comment>
<evidence type="ECO:0000256" key="5">
    <source>
        <dbReference type="ARBA" id="ARBA00023136"/>
    </source>
</evidence>